<dbReference type="InterPro" id="IPR041246">
    <property type="entry name" value="Bact_MG10"/>
</dbReference>
<dbReference type="Gene3D" id="2.60.40.1930">
    <property type="match status" value="1"/>
</dbReference>
<dbReference type="SMART" id="SM01359">
    <property type="entry name" value="A2M_N_2"/>
    <property type="match status" value="1"/>
</dbReference>
<feature type="signal peptide" evidence="2">
    <location>
        <begin position="1"/>
        <end position="25"/>
    </location>
</feature>
<comment type="caution">
    <text evidence="5">The sequence shown here is derived from an EMBL/GenBank/DDBJ whole genome shotgun (WGS) entry which is preliminary data.</text>
</comment>
<dbReference type="Proteomes" id="UP000468901">
    <property type="component" value="Unassembled WGS sequence"/>
</dbReference>
<reference evidence="5 6" key="1">
    <citation type="submission" date="2019-09" db="EMBL/GenBank/DDBJ databases">
        <title>Parvibaculum sedimenti sp. nov., isolated from sediment.</title>
        <authorList>
            <person name="Wang Y."/>
        </authorList>
    </citation>
    <scope>NUCLEOTIDE SEQUENCE [LARGE SCALE GENOMIC DNA]</scope>
    <source>
        <strain evidence="5 6">HXT-9</strain>
    </source>
</reference>
<gene>
    <name evidence="5" type="ORF">F2P47_16420</name>
</gene>
<dbReference type="InterPro" id="IPR051802">
    <property type="entry name" value="YfhM-like"/>
</dbReference>
<evidence type="ECO:0000256" key="1">
    <source>
        <dbReference type="ARBA" id="ARBA00010556"/>
    </source>
</evidence>
<organism evidence="5 6">
    <name type="scientific">Parvibaculum sedimenti</name>
    <dbReference type="NCBI Taxonomy" id="2608632"/>
    <lineage>
        <taxon>Bacteria</taxon>
        <taxon>Pseudomonadati</taxon>
        <taxon>Pseudomonadota</taxon>
        <taxon>Alphaproteobacteria</taxon>
        <taxon>Hyphomicrobiales</taxon>
        <taxon>Parvibaculaceae</taxon>
        <taxon>Parvibaculum</taxon>
    </lineage>
</organism>
<name>A0A6N6VFE3_9HYPH</name>
<evidence type="ECO:0000259" key="3">
    <source>
        <dbReference type="SMART" id="SM01359"/>
    </source>
</evidence>
<dbReference type="Gene3D" id="2.60.40.3710">
    <property type="match status" value="1"/>
</dbReference>
<feature type="chain" id="PRO_5026671328" evidence="2">
    <location>
        <begin position="26"/>
        <end position="1998"/>
    </location>
</feature>
<dbReference type="Pfam" id="PF01835">
    <property type="entry name" value="MG2"/>
    <property type="match status" value="1"/>
</dbReference>
<dbReference type="InterPro" id="IPR001599">
    <property type="entry name" value="Macroglobln_a2"/>
</dbReference>
<dbReference type="PANTHER" id="PTHR40094">
    <property type="entry name" value="ALPHA-2-MACROGLOBULIN HOMOLOG"/>
    <property type="match status" value="1"/>
</dbReference>
<dbReference type="SMART" id="SM01360">
    <property type="entry name" value="A2M"/>
    <property type="match status" value="1"/>
</dbReference>
<dbReference type="SUPFAM" id="SSF48239">
    <property type="entry name" value="Terpenoid cyclases/Protein prenyltransferases"/>
    <property type="match status" value="1"/>
</dbReference>
<evidence type="ECO:0000313" key="6">
    <source>
        <dbReference type="Proteomes" id="UP000468901"/>
    </source>
</evidence>
<dbReference type="EMBL" id="WESC01000019">
    <property type="protein sequence ID" value="KAB7738594.1"/>
    <property type="molecule type" value="Genomic_DNA"/>
</dbReference>
<comment type="similarity">
    <text evidence="1">Belongs to the protease inhibitor I39 (alpha-2-macroglobulin) family. Bacterial alpha-2-macroglobulin subfamily.</text>
</comment>
<dbReference type="InterPro" id="IPR011625">
    <property type="entry name" value="A2M_N_BRD"/>
</dbReference>
<feature type="domain" description="Alpha-2-macroglobulin" evidence="4">
    <location>
        <begin position="1263"/>
        <end position="1353"/>
    </location>
</feature>
<feature type="domain" description="Alpha-2-macroglobulin bait region" evidence="3">
    <location>
        <begin position="1047"/>
        <end position="1202"/>
    </location>
</feature>
<protein>
    <submittedName>
        <fullName evidence="5">Large extracellular alpha-helical protein</fullName>
    </submittedName>
</protein>
<dbReference type="Pfam" id="PF17973">
    <property type="entry name" value="bMG10"/>
    <property type="match status" value="1"/>
</dbReference>
<dbReference type="InterPro" id="IPR008930">
    <property type="entry name" value="Terpenoid_cyclase/PrenylTrfase"/>
</dbReference>
<accession>A0A6N6VFE3</accession>
<sequence length="1998" mass="217955">MQAFSRSPFVALFLALILPATGAWAAEGALSVARITPSGEDVPAERQMVIEFDRAVVPLGRMERTAAEIPVEISPKLDCEWRWLSESALACQLKEADALKASTRYSVTVNPGLKAADGTTLAAPFHHEFVTSRVALDRAEFSDWAGPAEPAVLVTFNQPVRRDSVADRLSFIWKGDHAGEVGIHAAAGPDWSKAPDDALVKVGREPGLRGFFRRLLAYFPWFRPENVPGTEEWARRTWLVTAKKPLPLDTEAELVMRPGLISSMGPERSVIDQPVQKFATFGAFRFTGLRCTANDGTEITVRPGDTEKPRADCGPWSVVRLMFSAPVKLKEIRDHVALSPELGKEGPEDDPWANVDPEQTEGYYSWKGRQKGDEYSARFPIYLRSDRYYEATLKKDDKVQIVDLFGRKLDGNIDVRWHMDNRPPNFELPNNIAVLEKNVDSEVPLFVNNLASRDFVFSRMTAHGIESGLSSHEALDPIRNIQYAVPFGVRGMLDGKSGALLGQMTVTPELPNAKPGLLFAQVTPFGLHAKVAHYNTLVWVSDLATAEPVAGVRVERYRDPVLSAAVCSNTAPGNWPEPEFIEASAISDENGLAILPGVAPKPGVYESDCDKALTIRAVKGDDIALLPVTYQFEADTFRASGEQIWPQAQSEQEHMRVWGTTAQGVYRAGDTIQYKIYVRGQSNEGLSAAPPSEYRLQLVDPTGKLVADIKKVALNEFGATDGSVTVPKTGAVGWYKFRLLQKLRGDAGEPQNAEQGEGADAMGALSSGWFAWMPAQVLVSDFTPASFRVTASVNGKVFGPSKAVEIEGKAELHSGGPYTNAKARITAMFTPRPMSSDHPIAAGFDFSRGDLEHESYEKMLAQMEQPLDAQGIAKVNVAIPDQGNETYGDLNFEVAVMDDRGKNVANSVSATFAATDRFVGLKAKEWIYQAGKAAAYSYIVVDPAGVPVKDAKADLRIELKKVTAARVKSAGNAYQTVYNTSWEQVATCAGTPEAQPAECSFVPKDAGEYRITATVKGTGGKAHVATSDFWVTGRDVVLWDSAPDTALQMFPEKASYKVGETARYLVKNPYPNAKALITIERYGVLDHFVRTFTTSTPIVEFPVKANYAPGFFVSVVLVSPRVDKPLEANQVDLGKPAFRMGYISVPVTDPYNELSITAKTERGEYRPGETVKVALHAAPLHEEKKEPIELAVAVLDQAVFDLVVGGRAYFDPYKGFYRLDGLDVHNYNLLLKLVGRQKFEKKGANPGGDGGADFKFRDDSKYVAYWNPGLRTDTSGKASFEFAAPDNLTGWRILVIGTTPTDKAGLGEGDFKVNRETEIRPIMPNQVMEGDSFNAGFSVMNRTDKRRHIKVDIEAAGTLDAKAVTTLTKDVDLDPYQRAAIYMPLVAGAVATVPGVNQGEIAFKVAAGDASDKDGYLAKLPVNKRVDLVTAAVYGSTDAAEVSTPVAFPKDIRPDAGALDVVLSPTVVTDVAGAFRFIADYPFLCWEQRITKGVMAANFAALGKYLPSDLTWKGAADTLKAMVSSAADFQAPNGGMAYWVASNDRADPYLSAYTALAFGWLHERGVEVAAPVEEKLLSYLKDLLRKDVAPEYYTADMTASVRATALAALAQRGQVTLRDIERLRPRYKTMGLFGDAMLMQATLSLKDTSGEKLADEIADIIMAHSNQTSGKFLFNEEQGEGYARMLATPLRDNCAILSSLVAYGRNPAQRARMEQVTFKLVRAISQSQRKEGYWGNTQENMFCTTALADYAAAYEAVAPDLHVTATLGAEPLGAAELKGAQAKPVTLTRPISAGDPGTTANVSIKRDGAGRLYYATRLSYAPTDASGTAVNSGIEVRREYSVERGGKWVLLGDKAEVTRGEIVRVDLYLSLPAARAFVVVNDPVPGGLEPVNRDLATASSVDATKAAYVAPEGSWWSHAKDWIEYEAGFWGFYHRELRFDSARFYSDYLDAGNYHLTYMAQAIATGEFQRRATKAEEMYDPDVFGLGVPGSLTVKEKP</sequence>
<evidence type="ECO:0000259" key="4">
    <source>
        <dbReference type="SMART" id="SM01360"/>
    </source>
</evidence>
<dbReference type="InterPro" id="IPR002890">
    <property type="entry name" value="MG2"/>
</dbReference>
<keyword evidence="2" id="KW-0732">Signal</keyword>
<dbReference type="Gene3D" id="1.50.10.20">
    <property type="match status" value="1"/>
</dbReference>
<evidence type="ECO:0000313" key="5">
    <source>
        <dbReference type="EMBL" id="KAB7738594.1"/>
    </source>
</evidence>
<dbReference type="Pfam" id="PF07703">
    <property type="entry name" value="A2M_BRD"/>
    <property type="match status" value="1"/>
</dbReference>
<evidence type="ECO:0000256" key="2">
    <source>
        <dbReference type="SAM" id="SignalP"/>
    </source>
</evidence>
<dbReference type="PANTHER" id="PTHR40094:SF1">
    <property type="entry name" value="UBIQUITIN DOMAIN-CONTAINING PROTEIN"/>
    <property type="match status" value="1"/>
</dbReference>
<dbReference type="GO" id="GO:0004866">
    <property type="term" value="F:endopeptidase inhibitor activity"/>
    <property type="evidence" value="ECO:0007669"/>
    <property type="project" value="InterPro"/>
</dbReference>
<dbReference type="Pfam" id="PF00207">
    <property type="entry name" value="A2M"/>
    <property type="match status" value="1"/>
</dbReference>
<keyword evidence="6" id="KW-1185">Reference proteome</keyword>
<proteinExistence type="inferred from homology"/>